<name>A0AAT9JAE7_9VIRU</name>
<dbReference type="EMBL" id="BK067786">
    <property type="protein sequence ID" value="DBA51869.1"/>
    <property type="molecule type" value="Genomic_DNA"/>
</dbReference>
<proteinExistence type="predicted"/>
<evidence type="ECO:0000313" key="1">
    <source>
        <dbReference type="EMBL" id="DBA51869.1"/>
    </source>
</evidence>
<organism evidence="1">
    <name type="scientific">Nitrosopumilaceae spindle-shaped virus</name>
    <dbReference type="NCBI Taxonomy" id="3065433"/>
    <lineage>
        <taxon>Viruses</taxon>
    </lineage>
</organism>
<reference evidence="1" key="2">
    <citation type="submission" date="2024-03" db="EMBL/GenBank/DDBJ databases">
        <authorList>
            <person name="Ni Y."/>
            <person name="Xu T."/>
            <person name="Yan S."/>
            <person name="Chen L."/>
            <person name="Wang Y."/>
        </authorList>
    </citation>
    <scope>NUCLEOTIDE SEQUENCE</scope>
    <source>
        <strain evidence="1">NBC1</strain>
    </source>
</reference>
<reference evidence="1" key="1">
    <citation type="journal article" date="2024" name="Environ. Microbiol. Rep.">
        <title>Hiding in plain sight: The discovery of complete genomes of 11 hypothetical spindle-shaped viruses that putatively infect mesophilic ammonia-oxidizing archaea.</title>
        <authorList>
            <person name="Ni Y."/>
            <person name="Xu T."/>
            <person name="Yan S."/>
            <person name="Chen L."/>
            <person name="Wang Y."/>
        </authorList>
    </citation>
    <scope>NUCLEOTIDE SEQUENCE</scope>
    <source>
        <strain evidence="1">NBC1</strain>
    </source>
</reference>
<protein>
    <submittedName>
        <fullName evidence="1">ORF11</fullName>
    </submittedName>
</protein>
<sequence>MNCDKCGNNIIDENYETFFVSYYRINNILKIRCVGCKESMKLRDFGW</sequence>
<accession>A0AAT9JAE7</accession>